<dbReference type="GeneID" id="100175016"/>
<proteinExistence type="predicted"/>
<evidence type="ECO:0000313" key="2">
    <source>
        <dbReference type="Proteomes" id="UP000008144"/>
    </source>
</evidence>
<dbReference type="RefSeq" id="XP_002124570.3">
    <property type="nucleotide sequence ID" value="XM_002124534.3"/>
</dbReference>
<reference evidence="2" key="1">
    <citation type="journal article" date="2002" name="Science">
        <title>The draft genome of Ciona intestinalis: insights into chordate and vertebrate origins.</title>
        <authorList>
            <person name="Dehal P."/>
            <person name="Satou Y."/>
            <person name="Campbell R.K."/>
            <person name="Chapman J."/>
            <person name="Degnan B."/>
            <person name="De Tomaso A."/>
            <person name="Davidson B."/>
            <person name="Di Gregorio A."/>
            <person name="Gelpke M."/>
            <person name="Goodstein D.M."/>
            <person name="Harafuji N."/>
            <person name="Hastings K.E."/>
            <person name="Ho I."/>
            <person name="Hotta K."/>
            <person name="Huang W."/>
            <person name="Kawashima T."/>
            <person name="Lemaire P."/>
            <person name="Martinez D."/>
            <person name="Meinertzhagen I.A."/>
            <person name="Necula S."/>
            <person name="Nonaka M."/>
            <person name="Putnam N."/>
            <person name="Rash S."/>
            <person name="Saiga H."/>
            <person name="Satake M."/>
            <person name="Terry A."/>
            <person name="Yamada L."/>
            <person name="Wang H.G."/>
            <person name="Awazu S."/>
            <person name="Azumi K."/>
            <person name="Boore J."/>
            <person name="Branno M."/>
            <person name="Chin-Bow S."/>
            <person name="DeSantis R."/>
            <person name="Doyle S."/>
            <person name="Francino P."/>
            <person name="Keys D.N."/>
            <person name="Haga S."/>
            <person name="Hayashi H."/>
            <person name="Hino K."/>
            <person name="Imai K.S."/>
            <person name="Inaba K."/>
            <person name="Kano S."/>
            <person name="Kobayashi K."/>
            <person name="Kobayashi M."/>
            <person name="Lee B.I."/>
            <person name="Makabe K.W."/>
            <person name="Manohar C."/>
            <person name="Matassi G."/>
            <person name="Medina M."/>
            <person name="Mochizuki Y."/>
            <person name="Mount S."/>
            <person name="Morishita T."/>
            <person name="Miura S."/>
            <person name="Nakayama A."/>
            <person name="Nishizaka S."/>
            <person name="Nomoto H."/>
            <person name="Ohta F."/>
            <person name="Oishi K."/>
            <person name="Rigoutsos I."/>
            <person name="Sano M."/>
            <person name="Sasaki A."/>
            <person name="Sasakura Y."/>
            <person name="Shoguchi E."/>
            <person name="Shin-i T."/>
            <person name="Spagnuolo A."/>
            <person name="Stainier D."/>
            <person name="Suzuki M.M."/>
            <person name="Tassy O."/>
            <person name="Takatori N."/>
            <person name="Tokuoka M."/>
            <person name="Yagi K."/>
            <person name="Yoshizaki F."/>
            <person name="Wada S."/>
            <person name="Zhang C."/>
            <person name="Hyatt P.D."/>
            <person name="Larimer F."/>
            <person name="Detter C."/>
            <person name="Doggett N."/>
            <person name="Glavina T."/>
            <person name="Hawkins T."/>
            <person name="Richardson P."/>
            <person name="Lucas S."/>
            <person name="Kohara Y."/>
            <person name="Levine M."/>
            <person name="Satoh N."/>
            <person name="Rokhsar D.S."/>
        </authorList>
    </citation>
    <scope>NUCLEOTIDE SEQUENCE [LARGE SCALE GENOMIC DNA]</scope>
</reference>
<dbReference type="Proteomes" id="UP000008144">
    <property type="component" value="Chromosome 12"/>
</dbReference>
<reference evidence="1" key="2">
    <citation type="journal article" date="2008" name="Genome Biol.">
        <title>Improved genome assembly and evidence-based global gene model set for the chordate Ciona intestinalis: new insight into intron and operon populations.</title>
        <authorList>
            <person name="Satou Y."/>
            <person name="Mineta K."/>
            <person name="Ogasawara M."/>
            <person name="Sasakura Y."/>
            <person name="Shoguchi E."/>
            <person name="Ueno K."/>
            <person name="Yamada L."/>
            <person name="Matsumoto J."/>
            <person name="Wasserscheid J."/>
            <person name="Dewar K."/>
            <person name="Wiley G.B."/>
            <person name="Macmil S.L."/>
            <person name="Roe B.A."/>
            <person name="Zeller R.W."/>
            <person name="Hastings K.E."/>
            <person name="Lemaire P."/>
            <person name="Lindquist E."/>
            <person name="Endo T."/>
            <person name="Hotta K."/>
            <person name="Inaba K."/>
        </authorList>
    </citation>
    <scope>NUCLEOTIDE SEQUENCE [LARGE SCALE GENOMIC DNA]</scope>
    <source>
        <strain evidence="1">wild type</strain>
    </source>
</reference>
<sequence>MKDKIFCAFAFAYSLILSKIASCVYVPTLDSLPLPSSRRIGSSRHMLIASITKGAVSLQVGPESFHQLSDNSTVCQYKRNYYAHGMRWIDNRSCRLCVCFAPQFIACAKITLEPTHIPENCVTDPTGSRSRAPLLGSCIVPLIERSSSLRRPIPCRDWEFQRSLAGKQWSPSRDDPENFAIASSAKRSNAKRRARKITVKEMANWLLLVANQTRFGGPTIHFIQE</sequence>
<organism evidence="1 2">
    <name type="scientific">Ciona intestinalis</name>
    <name type="common">Transparent sea squirt</name>
    <name type="synonym">Ascidia intestinalis</name>
    <dbReference type="NCBI Taxonomy" id="7719"/>
    <lineage>
        <taxon>Eukaryota</taxon>
        <taxon>Metazoa</taxon>
        <taxon>Chordata</taxon>
        <taxon>Tunicata</taxon>
        <taxon>Ascidiacea</taxon>
        <taxon>Phlebobranchia</taxon>
        <taxon>Cionidae</taxon>
        <taxon>Ciona</taxon>
    </lineage>
</organism>
<dbReference type="EMBL" id="EAAA01000930">
    <property type="status" value="NOT_ANNOTATED_CDS"/>
    <property type="molecule type" value="Genomic_DNA"/>
</dbReference>
<reference evidence="1" key="3">
    <citation type="submission" date="2025-08" db="UniProtKB">
        <authorList>
            <consortium name="Ensembl"/>
        </authorList>
    </citation>
    <scope>IDENTIFICATION</scope>
</reference>
<dbReference type="InParanoid" id="F6PK11"/>
<accession>F6PK11</accession>
<evidence type="ECO:0000313" key="1">
    <source>
        <dbReference type="Ensembl" id="ENSCINP00000016740.3"/>
    </source>
</evidence>
<dbReference type="HOGENOM" id="CLU_1229540_0_0_1"/>
<protein>
    <submittedName>
        <fullName evidence="1">Uncharacterized LOC100175016</fullName>
    </submittedName>
</protein>
<accession>A0A1W2W4Z5</accession>
<keyword evidence="2" id="KW-1185">Reference proteome</keyword>
<name>F6PK11_CIOIN</name>
<dbReference type="AlphaFoldDB" id="F6PK11"/>
<dbReference type="KEGG" id="cin:100175016"/>
<dbReference type="Ensembl" id="ENSCINT00000016740.3">
    <property type="protein sequence ID" value="ENSCINP00000016740.3"/>
    <property type="gene ID" value="ENSCING00000008195.3"/>
</dbReference>
<gene>
    <name evidence="1" type="primary">LOC100175016</name>
</gene>
<reference evidence="1" key="4">
    <citation type="submission" date="2025-09" db="UniProtKB">
        <authorList>
            <consortium name="Ensembl"/>
        </authorList>
    </citation>
    <scope>IDENTIFICATION</scope>
</reference>